<dbReference type="Proteomes" id="UP000790580">
    <property type="component" value="Unassembled WGS sequence"/>
</dbReference>
<sequence>MKHRKVFSPLKNEKGIALVLVLLIIVIISVLSLSMVGIATTTLKHSSGERDFQSTYYIAEAGATLMLHELSSEIMEIHEDHSSAHSFFSTVETELLNLNNTIEYDVFSDNKGETPNAEVTVEIAEMVDEETKRYKLVSKGQIGNRTRIVETYLDLSWHETSSDGEYISILNDMAIFTNGNITLSNSNSNVTGSIGTNSQVDNSISMHRNSSVSEYIYIPGAKQSVVDESSHHNKVRDLGEKRNYHLPPFPDLPTFSESSGNFHNGVIDSDRSFNVLGGNNSNIHIEVGSGQRIIRVKELLLGNSNSSLTIEGDGELLLYVEDKIDIKGKFNEANKNVTIYYSGENSVDITSNNSLFYTSLFYAKNANLKINGGNVRGHIFTGGNSIDFQGNGETHSQLLLAPNANVKLSGNATFKGSLISEQLTYSGNADVIYGEILEDEIITHFPGEGSTDVSREQILNINSIRER</sequence>
<feature type="transmembrane region" description="Helical" evidence="1">
    <location>
        <begin position="16"/>
        <end position="39"/>
    </location>
</feature>
<organism evidence="3 4">
    <name type="scientific">Evansella alkalicola</name>
    <dbReference type="NCBI Taxonomy" id="745819"/>
    <lineage>
        <taxon>Bacteria</taxon>
        <taxon>Bacillati</taxon>
        <taxon>Bacillota</taxon>
        <taxon>Bacilli</taxon>
        <taxon>Bacillales</taxon>
        <taxon>Bacillaceae</taxon>
        <taxon>Evansella</taxon>
    </lineage>
</organism>
<keyword evidence="4" id="KW-1185">Reference proteome</keyword>
<evidence type="ECO:0000313" key="3">
    <source>
        <dbReference type="EMBL" id="MBU9722651.1"/>
    </source>
</evidence>
<dbReference type="RefSeq" id="WP_088075606.1">
    <property type="nucleotide sequence ID" value="NZ_JAHQCR010000057.1"/>
</dbReference>
<dbReference type="InterPro" id="IPR025746">
    <property type="entry name" value="PilX_N_dom"/>
</dbReference>
<keyword evidence="1" id="KW-1133">Transmembrane helix</keyword>
<evidence type="ECO:0000256" key="1">
    <source>
        <dbReference type="SAM" id="Phobius"/>
    </source>
</evidence>
<reference evidence="3 4" key="1">
    <citation type="submission" date="2021-06" db="EMBL/GenBank/DDBJ databases">
        <title>Bacillus sp. RD4P76, an endophyte from a halophyte.</title>
        <authorList>
            <person name="Sun J.-Q."/>
        </authorList>
    </citation>
    <scope>NUCLEOTIDE SEQUENCE [LARGE SCALE GENOMIC DNA]</scope>
    <source>
        <strain evidence="3 4">JCM 17098</strain>
    </source>
</reference>
<comment type="caution">
    <text evidence="3">The sequence shown here is derived from an EMBL/GenBank/DDBJ whole genome shotgun (WGS) entry which is preliminary data.</text>
</comment>
<evidence type="ECO:0000313" key="4">
    <source>
        <dbReference type="Proteomes" id="UP000790580"/>
    </source>
</evidence>
<keyword evidence="1" id="KW-0472">Membrane</keyword>
<accession>A0ABS6JVM6</accession>
<proteinExistence type="predicted"/>
<gene>
    <name evidence="3" type="ORF">KS407_14625</name>
</gene>
<dbReference type="Pfam" id="PF14341">
    <property type="entry name" value="PilX_N"/>
    <property type="match status" value="1"/>
</dbReference>
<protein>
    <recommendedName>
        <fullName evidence="2">Type 4 fimbrial biogenesis protein PilX N-terminal domain-containing protein</fullName>
    </recommendedName>
</protein>
<name>A0ABS6JVM6_9BACI</name>
<evidence type="ECO:0000259" key="2">
    <source>
        <dbReference type="Pfam" id="PF14341"/>
    </source>
</evidence>
<dbReference type="EMBL" id="JAHQCR010000057">
    <property type="protein sequence ID" value="MBU9722651.1"/>
    <property type="molecule type" value="Genomic_DNA"/>
</dbReference>
<feature type="domain" description="Type 4 fimbrial biogenesis protein PilX N-terminal" evidence="2">
    <location>
        <begin position="14"/>
        <end position="62"/>
    </location>
</feature>
<keyword evidence="1" id="KW-0812">Transmembrane</keyword>